<dbReference type="CDD" id="cd04301">
    <property type="entry name" value="NAT_SF"/>
    <property type="match status" value="1"/>
</dbReference>
<dbReference type="PROSITE" id="PS51186">
    <property type="entry name" value="GNAT"/>
    <property type="match status" value="1"/>
</dbReference>
<organism evidence="2 3">
    <name type="scientific">Brachyspira aalborgi</name>
    <dbReference type="NCBI Taxonomy" id="29522"/>
    <lineage>
        <taxon>Bacteria</taxon>
        <taxon>Pseudomonadati</taxon>
        <taxon>Spirochaetota</taxon>
        <taxon>Spirochaetia</taxon>
        <taxon>Brachyspirales</taxon>
        <taxon>Brachyspiraceae</taxon>
        <taxon>Brachyspira</taxon>
    </lineage>
</organism>
<gene>
    <name evidence="2" type="ORF">EPJ84_11765</name>
</gene>
<dbReference type="Gene3D" id="3.40.630.30">
    <property type="match status" value="1"/>
</dbReference>
<evidence type="ECO:0000313" key="2">
    <source>
        <dbReference type="EMBL" id="TXJ47494.1"/>
    </source>
</evidence>
<dbReference type="EMBL" id="SAYE01000020">
    <property type="protein sequence ID" value="TXJ47494.1"/>
    <property type="molecule type" value="Genomic_DNA"/>
</dbReference>
<dbReference type="GO" id="GO:0016747">
    <property type="term" value="F:acyltransferase activity, transferring groups other than amino-acyl groups"/>
    <property type="evidence" value="ECO:0007669"/>
    <property type="project" value="InterPro"/>
</dbReference>
<protein>
    <submittedName>
        <fullName evidence="2">N-acetyltransferase</fullName>
    </submittedName>
</protein>
<proteinExistence type="predicted"/>
<dbReference type="InterPro" id="IPR000182">
    <property type="entry name" value="GNAT_dom"/>
</dbReference>
<dbReference type="AlphaFoldDB" id="A0A5C8FDM0"/>
<evidence type="ECO:0000259" key="1">
    <source>
        <dbReference type="PROSITE" id="PS51186"/>
    </source>
</evidence>
<name>A0A5C8FDM0_9SPIR</name>
<dbReference type="SUPFAM" id="SSF55729">
    <property type="entry name" value="Acyl-CoA N-acyltransferases (Nat)"/>
    <property type="match status" value="1"/>
</dbReference>
<keyword evidence="2" id="KW-0808">Transferase</keyword>
<dbReference type="InterPro" id="IPR016181">
    <property type="entry name" value="Acyl_CoA_acyltransferase"/>
</dbReference>
<dbReference type="Proteomes" id="UP000322307">
    <property type="component" value="Unassembled WGS sequence"/>
</dbReference>
<reference evidence="2 3" key="1">
    <citation type="journal article" date="1992" name="Lakartidningen">
        <title>[Penicillin V and not amoxicillin is the first choice preparation in acute otitis].</title>
        <authorList>
            <person name="Kamme C."/>
            <person name="Lundgren K."/>
            <person name="Prellner K."/>
        </authorList>
    </citation>
    <scope>NUCLEOTIDE SEQUENCE [LARGE SCALE GENOMIC DNA]</scope>
    <source>
        <strain evidence="2 3">PC3939II</strain>
    </source>
</reference>
<comment type="caution">
    <text evidence="2">The sequence shown here is derived from an EMBL/GenBank/DDBJ whole genome shotgun (WGS) entry which is preliminary data.</text>
</comment>
<dbReference type="Pfam" id="PF13508">
    <property type="entry name" value="Acetyltransf_7"/>
    <property type="match status" value="1"/>
</dbReference>
<evidence type="ECO:0000313" key="3">
    <source>
        <dbReference type="Proteomes" id="UP000322307"/>
    </source>
</evidence>
<sequence>MIIRLEEEKDYFETENLTREAFWNVYREGCFEHLIIHNLRKDKSFVKELDYCIEIDNKIIANIVYAKGKLKLENGNIREILIFGPVSVLSKYQKKGYGEKLINYTIEKAKELGYDAIVIMGNPNYYKKFGFESCSKYKIYYEGLDKNEEAPFFMIKILNDNNIENLKGIYSAPDCYKADEKELEEFDKKFPFKIKEKIEGQIE</sequence>
<dbReference type="RefSeq" id="WP_147718855.1">
    <property type="nucleotide sequence ID" value="NZ_SAYE01000020.1"/>
</dbReference>
<feature type="domain" description="N-acetyltransferase" evidence="1">
    <location>
        <begin position="1"/>
        <end position="159"/>
    </location>
</feature>
<accession>A0A5C8FDM0</accession>